<organism evidence="1 2">
    <name type="scientific">Plenodomus tracheiphilus IPT5</name>
    <dbReference type="NCBI Taxonomy" id="1408161"/>
    <lineage>
        <taxon>Eukaryota</taxon>
        <taxon>Fungi</taxon>
        <taxon>Dikarya</taxon>
        <taxon>Ascomycota</taxon>
        <taxon>Pezizomycotina</taxon>
        <taxon>Dothideomycetes</taxon>
        <taxon>Pleosporomycetidae</taxon>
        <taxon>Pleosporales</taxon>
        <taxon>Pleosporineae</taxon>
        <taxon>Leptosphaeriaceae</taxon>
        <taxon>Plenodomus</taxon>
    </lineage>
</organism>
<evidence type="ECO:0000313" key="2">
    <source>
        <dbReference type="Proteomes" id="UP000799423"/>
    </source>
</evidence>
<proteinExistence type="predicted"/>
<keyword evidence="2" id="KW-1185">Reference proteome</keyword>
<protein>
    <recommendedName>
        <fullName evidence="3">C2H2-type domain-containing protein</fullName>
    </recommendedName>
</protein>
<reference evidence="1" key="1">
    <citation type="submission" date="2020-01" db="EMBL/GenBank/DDBJ databases">
        <authorList>
            <consortium name="DOE Joint Genome Institute"/>
            <person name="Haridas S."/>
            <person name="Albert R."/>
            <person name="Binder M."/>
            <person name="Bloem J."/>
            <person name="Labutti K."/>
            <person name="Salamov A."/>
            <person name="Andreopoulos B."/>
            <person name="Baker S.E."/>
            <person name="Barry K."/>
            <person name="Bills G."/>
            <person name="Bluhm B.H."/>
            <person name="Cannon C."/>
            <person name="Castanera R."/>
            <person name="Culley D.E."/>
            <person name="Daum C."/>
            <person name="Ezra D."/>
            <person name="Gonzalez J.B."/>
            <person name="Henrissat B."/>
            <person name="Kuo A."/>
            <person name="Liang C."/>
            <person name="Lipzen A."/>
            <person name="Lutzoni F."/>
            <person name="Magnuson J."/>
            <person name="Mondo S."/>
            <person name="Nolan M."/>
            <person name="Ohm R."/>
            <person name="Pangilinan J."/>
            <person name="Park H.-J."/>
            <person name="Ramirez L."/>
            <person name="Alfaro M."/>
            <person name="Sun H."/>
            <person name="Tritt A."/>
            <person name="Yoshinaga Y."/>
            <person name="Zwiers L.-H."/>
            <person name="Turgeon B.G."/>
            <person name="Goodwin S.B."/>
            <person name="Spatafora J.W."/>
            <person name="Crous P.W."/>
            <person name="Grigoriev I.V."/>
        </authorList>
    </citation>
    <scope>NUCLEOTIDE SEQUENCE</scope>
    <source>
        <strain evidence="1">IPT5</strain>
    </source>
</reference>
<dbReference type="EMBL" id="MU006293">
    <property type="protein sequence ID" value="KAF2854089.1"/>
    <property type="molecule type" value="Genomic_DNA"/>
</dbReference>
<evidence type="ECO:0008006" key="3">
    <source>
        <dbReference type="Google" id="ProtNLM"/>
    </source>
</evidence>
<dbReference type="Gene3D" id="3.30.160.60">
    <property type="entry name" value="Classic Zinc Finger"/>
    <property type="match status" value="1"/>
</dbReference>
<dbReference type="OrthoDB" id="2687452at2759"/>
<evidence type="ECO:0000313" key="1">
    <source>
        <dbReference type="EMBL" id="KAF2854089.1"/>
    </source>
</evidence>
<sequence>MHYDFAEPVSSYSNPDWLVEGHPFEEPPPLWTQQQSEKLAEIPSIEHLDLVVPTANLSPDAIPEKMISIPTSSGPLRQSSSAASNTKVAEIIIDGHTRKLSFRCYVKSCRGATFSRVQELKRHWCAKHGGHRIWCPYPSCDRSEKAGERSFPAARPDNLRDHIRRRHGVNHDA</sequence>
<dbReference type="Proteomes" id="UP000799423">
    <property type="component" value="Unassembled WGS sequence"/>
</dbReference>
<dbReference type="AlphaFoldDB" id="A0A6A7BI74"/>
<gene>
    <name evidence="1" type="ORF">T440DRAFT_514824</name>
</gene>
<name>A0A6A7BI74_9PLEO</name>
<accession>A0A6A7BI74</accession>